<dbReference type="InterPro" id="IPR050206">
    <property type="entry name" value="FtsK/SpoIIIE/SftA"/>
</dbReference>
<dbReference type="Pfam" id="PF01580">
    <property type="entry name" value="FtsK_SpoIIIE"/>
    <property type="match status" value="1"/>
</dbReference>
<protein>
    <submittedName>
        <fullName evidence="6">ESX-1 secretion system protein EccCa1</fullName>
    </submittedName>
</protein>
<name>A0A168FZT1_9MICO</name>
<feature type="region of interest" description="Disordered" evidence="4">
    <location>
        <begin position="1287"/>
        <end position="1439"/>
    </location>
</feature>
<dbReference type="EMBL" id="CP014209">
    <property type="protein sequence ID" value="ANC32809.1"/>
    <property type="molecule type" value="Genomic_DNA"/>
</dbReference>
<dbReference type="SMART" id="SM00382">
    <property type="entry name" value="AAA"/>
    <property type="match status" value="3"/>
</dbReference>
<dbReference type="InterPro" id="IPR027417">
    <property type="entry name" value="P-loop_NTPase"/>
</dbReference>
<dbReference type="PATRIC" id="fig|1300344.3.peg.3320"/>
<proteinExistence type="predicted"/>
<dbReference type="PROSITE" id="PS50901">
    <property type="entry name" value="FTSK"/>
    <property type="match status" value="1"/>
</dbReference>
<dbReference type="GO" id="GO:0005524">
    <property type="term" value="F:ATP binding"/>
    <property type="evidence" value="ECO:0007669"/>
    <property type="project" value="UniProtKB-UniRule"/>
</dbReference>
<dbReference type="KEGG" id="ido:I598_3300"/>
<keyword evidence="2 3" id="KW-0067">ATP-binding</keyword>
<evidence type="ECO:0000313" key="6">
    <source>
        <dbReference type="EMBL" id="ANC32809.1"/>
    </source>
</evidence>
<evidence type="ECO:0000259" key="5">
    <source>
        <dbReference type="PROSITE" id="PS50901"/>
    </source>
</evidence>
<dbReference type="PANTHER" id="PTHR22683">
    <property type="entry name" value="SPORULATION PROTEIN RELATED"/>
    <property type="match status" value="1"/>
</dbReference>
<evidence type="ECO:0000256" key="4">
    <source>
        <dbReference type="SAM" id="MobiDB-lite"/>
    </source>
</evidence>
<evidence type="ECO:0000256" key="2">
    <source>
        <dbReference type="ARBA" id="ARBA00022840"/>
    </source>
</evidence>
<feature type="compositionally biased region" description="Gly residues" evidence="4">
    <location>
        <begin position="1412"/>
        <end position="1425"/>
    </location>
</feature>
<reference evidence="6 7" key="1">
    <citation type="submission" date="2016-01" db="EMBL/GenBank/DDBJ databases">
        <title>Complete genome sequence of a soil Actinobacterium, Isoptericola dokdonensis DS-3.</title>
        <authorList>
            <person name="Kwon S.-K."/>
            <person name="Kim J.F."/>
        </authorList>
    </citation>
    <scope>NUCLEOTIDE SEQUENCE [LARGE SCALE GENOMIC DNA]</scope>
    <source>
        <strain evidence="6 7">DS-3</strain>
    </source>
</reference>
<dbReference type="STRING" id="1300344.I598_3300"/>
<feature type="region of interest" description="Disordered" evidence="4">
    <location>
        <begin position="238"/>
        <end position="257"/>
    </location>
</feature>
<feature type="compositionally biased region" description="Basic and acidic residues" evidence="4">
    <location>
        <begin position="1306"/>
        <end position="1342"/>
    </location>
</feature>
<accession>A0A168FZT1</accession>
<dbReference type="RefSeq" id="WP_068204219.1">
    <property type="nucleotide sequence ID" value="NZ_CP014209.1"/>
</dbReference>
<dbReference type="Gene3D" id="3.40.50.300">
    <property type="entry name" value="P-loop containing nucleotide triphosphate hydrolases"/>
    <property type="match status" value="3"/>
</dbReference>
<gene>
    <name evidence="6" type="primary">eccCa1_2</name>
    <name evidence="6" type="ORF">I598_3300</name>
</gene>
<dbReference type="Proteomes" id="UP000076794">
    <property type="component" value="Chromosome"/>
</dbReference>
<keyword evidence="1 3" id="KW-0547">Nucleotide-binding</keyword>
<dbReference type="InterPro" id="IPR002543">
    <property type="entry name" value="FtsK_dom"/>
</dbReference>
<dbReference type="OrthoDB" id="9807790at2"/>
<feature type="domain" description="FtsK" evidence="5">
    <location>
        <begin position="515"/>
        <end position="699"/>
    </location>
</feature>
<organism evidence="6 7">
    <name type="scientific">Isoptericola dokdonensis DS-3</name>
    <dbReference type="NCBI Taxonomy" id="1300344"/>
    <lineage>
        <taxon>Bacteria</taxon>
        <taxon>Bacillati</taxon>
        <taxon>Actinomycetota</taxon>
        <taxon>Actinomycetes</taxon>
        <taxon>Micrococcales</taxon>
        <taxon>Promicromonosporaceae</taxon>
        <taxon>Isoptericola</taxon>
    </lineage>
</organism>
<dbReference type="GO" id="GO:0003677">
    <property type="term" value="F:DNA binding"/>
    <property type="evidence" value="ECO:0007669"/>
    <property type="project" value="InterPro"/>
</dbReference>
<evidence type="ECO:0000313" key="7">
    <source>
        <dbReference type="Proteomes" id="UP000076794"/>
    </source>
</evidence>
<dbReference type="CDD" id="cd01127">
    <property type="entry name" value="TrwB_TraG_TraD_VirD4"/>
    <property type="match status" value="1"/>
</dbReference>
<feature type="compositionally biased region" description="Low complexity" evidence="4">
    <location>
        <begin position="1343"/>
        <end position="1354"/>
    </location>
</feature>
<feature type="compositionally biased region" description="Low complexity" evidence="4">
    <location>
        <begin position="456"/>
        <end position="478"/>
    </location>
</feature>
<keyword evidence="7" id="KW-1185">Reference proteome</keyword>
<feature type="compositionally biased region" description="Basic and acidic residues" evidence="4">
    <location>
        <begin position="1398"/>
        <end position="1408"/>
    </location>
</feature>
<dbReference type="InterPro" id="IPR003593">
    <property type="entry name" value="AAA+_ATPase"/>
</dbReference>
<evidence type="ECO:0000256" key="3">
    <source>
        <dbReference type="PROSITE-ProRule" id="PRU00289"/>
    </source>
</evidence>
<feature type="binding site" evidence="3">
    <location>
        <begin position="533"/>
        <end position="540"/>
    </location>
    <ligand>
        <name>ATP</name>
        <dbReference type="ChEBI" id="CHEBI:30616"/>
    </ligand>
</feature>
<feature type="region of interest" description="Disordered" evidence="4">
    <location>
        <begin position="450"/>
        <end position="478"/>
    </location>
</feature>
<dbReference type="SUPFAM" id="SSF52540">
    <property type="entry name" value="P-loop containing nucleoside triphosphate hydrolases"/>
    <property type="match status" value="3"/>
</dbReference>
<sequence length="1439" mass="146018">MPVRVTIVPGEDVELPDGARLGDLRPRLARLVRRPELAHAPLTADGVPVHDDDRAGRRPLLPGAVLRVGPPAADPDLEALRSPWFVAVASGAAAGDLLPLRPTAPVVLGDVRVTLGRRGRPRVAAPWARRARTVRVTVTGRRRLLRGPSHRWPPGDVLEVAGTRYTIHRSGDVAATLTPPPGPAEPPTLLRPGTAVAGLAPVVVSVALAVALRQPLYALFSLVAVVTLAPQVVAHLRHRRRAGDPRPPAPGSAPGSTTARFAALCQASDGAWRDVLDAVARRARDTGGPAAAPTLPGSLPDGSLVVTGPADLARAAARAVVLDLAGAGAAVHVVGPDRPAWSWCRWLTRPGEPGAGDVLVVDGLDDAAAVTADDAVRRGATVVLHLPDTGGRPAPAWCRATLHVLADGRARRTAPDGTDGTDETLPLAGVTTARAERTARRIAAARALGRRATDLAPSGTGAAPGPPGTDDAVDPATASLPGVVPLAGLVDLTDPRSAWARPGDWSVPLGVGAGGDPVRFDLVADGPHLLVAGTTGSGKSELLQSLVLALAATHSPADLALALVDFKGGASFGRCADLPHVVGQVTDLEPGLAGRALAGLRAELRRREHVLAGHRAASVADAPPGTLPRLVVVVDEFRALADDLPEFLPGLLRVAAQGRSLGVHLVLATQRPAGAVGADVRANVSARVALRVVDAADSHDVVEDAAAALIPVTAPGRAVLRVGAGAPVVLQCARAALPAADGPVVRRAAAWHRIPRPDGTGVPAADAAPSRDVVGDVVAAQVAAARTLGLGPGPAPWLPALPGRATVADLPAGEDAVAGALPVALGDDPDRQRRVAVRWDPADGHLAVVGRARSGRSTTLLSLATAALARGWHVHALVPPAGAGAWDAVRRHPGFGTLAGPDDPRRARRLLRLVAKRPAAPAGPVLVVVDGVEELRAAMSSHDPWDPLTVALAAGGAAFALTADGATVGGVAARVGPRLVALGTDRHADAVLGAPSDLAGTGGPPGRAVLLGAGEPRACQVLLPDPLPAVGVPTAADPVTPPVRVRPLPDAVAHHELAAAARPATTRDGGRPRAGWVVVGIGGDAGEPVGLDVTDGALVVGPRGSGRTTTLRTIAAGADRAGRLAAVVARDPALRALAGSGKAFDPTAAGVRALLDLLAAGPPARAAGPPGEVDDRPVARGGRPVLVVDDLDALTQLCPVEADRLGTLLTEVALVAATTTQGALLAHRGPVAELRGRRTGVVLGPGERGADEVLGTALGEVADPGPPRPGRGALVSAGRVTPVQVASAGGVLDDAPGQERDDDEAGEHRGQDAAEHGPERAAREQGETDEHLEHLPAHDHRAAAAAAVPHGAGAAREEHGQRQEEDDDEDAHAHVGRATAHQLDRDRGGEDDEEGGLEADHRDDRGDDPGASGTGRRGVGHGGFGHGREDTSSAEICAV</sequence>
<dbReference type="PANTHER" id="PTHR22683:SF1">
    <property type="entry name" value="TYPE VII SECRETION SYSTEM PROTEIN ESSC"/>
    <property type="match status" value="1"/>
</dbReference>
<evidence type="ECO:0000256" key="1">
    <source>
        <dbReference type="ARBA" id="ARBA00022741"/>
    </source>
</evidence>